<dbReference type="Pfam" id="PF00067">
    <property type="entry name" value="p450"/>
    <property type="match status" value="1"/>
</dbReference>
<dbReference type="GO" id="GO:0016114">
    <property type="term" value="P:terpenoid biosynthetic process"/>
    <property type="evidence" value="ECO:0007669"/>
    <property type="project" value="UniProtKB-ARBA"/>
</dbReference>
<evidence type="ECO:0000256" key="9">
    <source>
        <dbReference type="ARBA" id="ARBA00023004"/>
    </source>
</evidence>
<keyword evidence="17" id="KW-0732">Signal</keyword>
<reference evidence="18" key="1">
    <citation type="journal article" date="2014" name="PLoS ONE">
        <title>Computational identification and systematic classification of novel Cytochrome P450 genes in Salvia miltiorrhiza.</title>
        <authorList>
            <person name="Chen H."/>
            <person name="Wu B."/>
            <person name="Nelson D.R."/>
            <person name="Wu K."/>
            <person name="Liu C."/>
        </authorList>
    </citation>
    <scope>NUCLEOTIDE SEQUENCE</scope>
</reference>
<dbReference type="InterPro" id="IPR036396">
    <property type="entry name" value="Cyt_P450_sf"/>
</dbReference>
<dbReference type="PANTHER" id="PTHR24286">
    <property type="entry name" value="CYTOCHROME P450 26"/>
    <property type="match status" value="1"/>
</dbReference>
<keyword evidence="9 15" id="KW-0408">Iron</keyword>
<evidence type="ECO:0000256" key="5">
    <source>
        <dbReference type="ARBA" id="ARBA00022692"/>
    </source>
</evidence>
<dbReference type="GO" id="GO:0009414">
    <property type="term" value="P:response to water deprivation"/>
    <property type="evidence" value="ECO:0007669"/>
    <property type="project" value="UniProtKB-ARBA"/>
</dbReference>
<keyword evidence="7" id="KW-1133">Transmembrane helix</keyword>
<dbReference type="CDD" id="cd11043">
    <property type="entry name" value="CYP90-like"/>
    <property type="match status" value="1"/>
</dbReference>
<feature type="signal peptide" evidence="17">
    <location>
        <begin position="1"/>
        <end position="16"/>
    </location>
</feature>
<dbReference type="PRINTS" id="PR00463">
    <property type="entry name" value="EP450I"/>
</dbReference>
<dbReference type="EMBL" id="KP337746">
    <property type="protein sequence ID" value="AJD25240.1"/>
    <property type="molecule type" value="mRNA"/>
</dbReference>
<keyword evidence="6 15" id="KW-0479">Metal-binding</keyword>
<dbReference type="EC" id="1.14.14.137" evidence="14"/>
<evidence type="ECO:0000256" key="8">
    <source>
        <dbReference type="ARBA" id="ARBA00023002"/>
    </source>
</evidence>
<feature type="chain" id="PRO_5002098133" description="(+)-abscisic acid 8'-hydroxylase" evidence="17">
    <location>
        <begin position="17"/>
        <end position="481"/>
    </location>
</feature>
<keyword evidence="8 16" id="KW-0560">Oxidoreductase</keyword>
<comment type="similarity">
    <text evidence="3 16">Belongs to the cytochrome P450 family.</text>
</comment>
<dbReference type="SUPFAM" id="SSF48264">
    <property type="entry name" value="Cytochrome P450"/>
    <property type="match status" value="1"/>
</dbReference>
<evidence type="ECO:0000256" key="7">
    <source>
        <dbReference type="ARBA" id="ARBA00022989"/>
    </source>
</evidence>
<evidence type="ECO:0000256" key="6">
    <source>
        <dbReference type="ARBA" id="ARBA00022723"/>
    </source>
</evidence>
<keyword evidence="11" id="KW-0472">Membrane</keyword>
<comment type="pathway">
    <text evidence="13">Plant hormone degradation; abscisic acid degradation.</text>
</comment>
<name>A0A0B4VSW5_SALMI</name>
<evidence type="ECO:0000256" key="16">
    <source>
        <dbReference type="RuleBase" id="RU000461"/>
    </source>
</evidence>
<evidence type="ECO:0000256" key="2">
    <source>
        <dbReference type="ARBA" id="ARBA00004167"/>
    </source>
</evidence>
<evidence type="ECO:0000256" key="3">
    <source>
        <dbReference type="ARBA" id="ARBA00010617"/>
    </source>
</evidence>
<evidence type="ECO:0000256" key="13">
    <source>
        <dbReference type="ARBA" id="ARBA00060633"/>
    </source>
</evidence>
<evidence type="ECO:0000256" key="12">
    <source>
        <dbReference type="ARBA" id="ARBA00050609"/>
    </source>
</evidence>
<dbReference type="InterPro" id="IPR002401">
    <property type="entry name" value="Cyt_P450_E_grp-I"/>
</dbReference>
<evidence type="ECO:0000256" key="11">
    <source>
        <dbReference type="ARBA" id="ARBA00023136"/>
    </source>
</evidence>
<comment type="cofactor">
    <cofactor evidence="1 15">
        <name>heme</name>
        <dbReference type="ChEBI" id="CHEBI:30413"/>
    </cofactor>
</comment>
<dbReference type="FunFam" id="1.10.630.10:FF:000014">
    <property type="entry name" value="Abscisic acid 8"/>
    <property type="match status" value="1"/>
</dbReference>
<dbReference type="AlphaFoldDB" id="A0A0B4VSW5"/>
<evidence type="ECO:0000256" key="14">
    <source>
        <dbReference type="ARBA" id="ARBA00066338"/>
    </source>
</evidence>
<dbReference type="GO" id="GO:0016125">
    <property type="term" value="P:sterol metabolic process"/>
    <property type="evidence" value="ECO:0007669"/>
    <property type="project" value="TreeGrafter"/>
</dbReference>
<dbReference type="GO" id="GO:0016020">
    <property type="term" value="C:membrane"/>
    <property type="evidence" value="ECO:0007669"/>
    <property type="project" value="UniProtKB-SubCell"/>
</dbReference>
<dbReference type="GO" id="GO:0020037">
    <property type="term" value="F:heme binding"/>
    <property type="evidence" value="ECO:0007669"/>
    <property type="project" value="InterPro"/>
</dbReference>
<dbReference type="PANTHER" id="PTHR24286:SF220">
    <property type="entry name" value="ABSCISIC ACID 8'-HYDROXYLASE 2"/>
    <property type="match status" value="1"/>
</dbReference>
<dbReference type="GO" id="GO:0005506">
    <property type="term" value="F:iron ion binding"/>
    <property type="evidence" value="ECO:0007669"/>
    <property type="project" value="InterPro"/>
</dbReference>
<accession>A0A0B4VSW5</accession>
<keyword evidence="4 15" id="KW-0349">Heme</keyword>
<dbReference type="GO" id="GO:0009737">
    <property type="term" value="P:response to abscisic acid"/>
    <property type="evidence" value="ECO:0007669"/>
    <property type="project" value="UniProtKB-ARBA"/>
</dbReference>
<sequence length="481" mass="54893">MQHSIFFFPWPPLALAGLLLLLFLHRRWQCNRRLPPGSMGWPYIGETLKLYTQHPNAFFSIRRKRYGNIFKSHILGCPCVMISSPEAAKMVLASKAHLFKPTYPQSKERMIGPAALFFHQGHYHSLLKRMVVASFSPTAIRGSVAAVETIALRLLSNWEHVIHPICTLQEMKKYAFEVAMMSALGSEAEPLKEGIRCLYGKLEKGYNSMPLEIPGTPFHKAMKARKALDEMLRKIIEKRRENCGGGLLGNMLRLQKQKEEELSDSQIADNIIGVIFAAHDTTASVLTWLLKYLHDNPNVLQAVAAEQEGIRRKLQVEEERGLTWDDTRDMPLTIRVIQETLRSASILSFTFREAVEDVEFQGYLIPKGWKVLPLFRTIHHTSDFYPNPDKFDPSRFEVSPRPNTYMPFGNGLHSCPGSELAKLEMLVLLHHLITTYRWRVIGEEDAIQYGPFPVPKGGLPIRVTRRGKNSIFSSINQYNKN</sequence>
<evidence type="ECO:0000256" key="1">
    <source>
        <dbReference type="ARBA" id="ARBA00001971"/>
    </source>
</evidence>
<dbReference type="GO" id="GO:0016712">
    <property type="term" value="F:oxidoreductase activity, acting on paired donors, with incorporation or reduction of molecular oxygen, reduced flavin or flavoprotein as one donor, and incorporation of one atom of oxygen"/>
    <property type="evidence" value="ECO:0007669"/>
    <property type="project" value="UniProtKB-ARBA"/>
</dbReference>
<dbReference type="PROSITE" id="PS00086">
    <property type="entry name" value="CYTOCHROME_P450"/>
    <property type="match status" value="1"/>
</dbReference>
<organism evidence="18">
    <name type="scientific">Salvia miltiorrhiza</name>
    <name type="common">Chinese sage</name>
    <dbReference type="NCBI Taxonomy" id="226208"/>
    <lineage>
        <taxon>Eukaryota</taxon>
        <taxon>Viridiplantae</taxon>
        <taxon>Streptophyta</taxon>
        <taxon>Embryophyta</taxon>
        <taxon>Tracheophyta</taxon>
        <taxon>Spermatophyta</taxon>
        <taxon>Magnoliopsida</taxon>
        <taxon>eudicotyledons</taxon>
        <taxon>Gunneridae</taxon>
        <taxon>Pentapetalae</taxon>
        <taxon>asterids</taxon>
        <taxon>lamiids</taxon>
        <taxon>Lamiales</taxon>
        <taxon>Lamiaceae</taxon>
        <taxon>Nepetoideae</taxon>
        <taxon>Mentheae</taxon>
        <taxon>Salviinae</taxon>
        <taxon>Salvia</taxon>
        <taxon>Salvia incertae sedis</taxon>
    </lineage>
</organism>
<evidence type="ECO:0000256" key="15">
    <source>
        <dbReference type="PIRSR" id="PIRSR602401-1"/>
    </source>
</evidence>
<keyword evidence="10 16" id="KW-0503">Monooxygenase</keyword>
<dbReference type="InterPro" id="IPR001128">
    <property type="entry name" value="Cyt_P450"/>
</dbReference>
<dbReference type="GO" id="GO:0010295">
    <property type="term" value="F:(+)-abscisic acid 8'-hydroxylase activity"/>
    <property type="evidence" value="ECO:0007669"/>
    <property type="project" value="UniProtKB-EC"/>
</dbReference>
<comment type="subcellular location">
    <subcellularLocation>
        <location evidence="2">Membrane</location>
        <topology evidence="2">Single-pass membrane protein</topology>
    </subcellularLocation>
</comment>
<comment type="catalytic activity">
    <reaction evidence="12">
        <text>2-cis-(+)-abscisate + reduced [NADPH--hemoprotein reductase] + O2 = (+)-8'-hydroxyabscisate + oxidized [NADPH--hemoprotein reductase] + H2O + H(+)</text>
        <dbReference type="Rhea" id="RHEA:12897"/>
        <dbReference type="Rhea" id="RHEA-COMP:11964"/>
        <dbReference type="Rhea" id="RHEA-COMP:11965"/>
        <dbReference type="ChEBI" id="CHEBI:15377"/>
        <dbReference type="ChEBI" id="CHEBI:15378"/>
        <dbReference type="ChEBI" id="CHEBI:15379"/>
        <dbReference type="ChEBI" id="CHEBI:37569"/>
        <dbReference type="ChEBI" id="CHEBI:57618"/>
        <dbReference type="ChEBI" id="CHEBI:58210"/>
        <dbReference type="ChEBI" id="CHEBI:58490"/>
        <dbReference type="EC" id="1.14.14.137"/>
    </reaction>
</comment>
<keyword evidence="5" id="KW-0812">Transmembrane</keyword>
<evidence type="ECO:0000256" key="4">
    <source>
        <dbReference type="ARBA" id="ARBA00022617"/>
    </source>
</evidence>
<dbReference type="InterPro" id="IPR017972">
    <property type="entry name" value="Cyt_P450_CS"/>
</dbReference>
<dbReference type="Gene3D" id="1.10.630.10">
    <property type="entry name" value="Cytochrome P450"/>
    <property type="match status" value="1"/>
</dbReference>
<evidence type="ECO:0000256" key="10">
    <source>
        <dbReference type="ARBA" id="ARBA00023033"/>
    </source>
</evidence>
<evidence type="ECO:0000313" key="18">
    <source>
        <dbReference type="EMBL" id="AJD25240.1"/>
    </source>
</evidence>
<proteinExistence type="evidence at transcript level"/>
<evidence type="ECO:0000256" key="17">
    <source>
        <dbReference type="SAM" id="SignalP"/>
    </source>
</evidence>
<feature type="binding site" description="axial binding residue" evidence="15">
    <location>
        <position position="415"/>
    </location>
    <ligand>
        <name>heme</name>
        <dbReference type="ChEBI" id="CHEBI:30413"/>
    </ligand>
    <ligandPart>
        <name>Fe</name>
        <dbReference type="ChEBI" id="CHEBI:18248"/>
    </ligandPart>
</feature>
<dbReference type="GO" id="GO:0046345">
    <property type="term" value="P:abscisic acid catabolic process"/>
    <property type="evidence" value="ECO:0007669"/>
    <property type="project" value="UniProtKB-ARBA"/>
</dbReference>
<dbReference type="PRINTS" id="PR00385">
    <property type="entry name" value="P450"/>
</dbReference>
<protein>
    <recommendedName>
        <fullName evidence="14">(+)-abscisic acid 8'-hydroxylase</fullName>
        <ecNumber evidence="14">1.14.14.137</ecNumber>
    </recommendedName>
</protein>